<keyword evidence="1" id="KW-0472">Membrane</keyword>
<accession>A0A062V7U2</accession>
<dbReference type="Proteomes" id="UP000027153">
    <property type="component" value="Unassembled WGS sequence"/>
</dbReference>
<dbReference type="EMBL" id="JMIY01000002">
    <property type="protein sequence ID" value="KCZ72648.1"/>
    <property type="molecule type" value="Genomic_DNA"/>
</dbReference>
<proteinExistence type="predicted"/>
<protein>
    <submittedName>
        <fullName evidence="2">Uncharacterized protein</fullName>
    </submittedName>
</protein>
<sequence length="121" mass="14154">MKKLFNNDSGQLILIACVSVVLAIVLIAVYEYSTLGTGEKSINRENMDSFYYYKNIRERYTDIYKKSNYLDINNTRNLTVFEKELKEFALLHGYSVDFIRDGTNATIIYLDKDIKIEEKIE</sequence>
<keyword evidence="3" id="KW-1185">Reference proteome</keyword>
<dbReference type="RefSeq" id="WP_048089569.1">
    <property type="nucleotide sequence ID" value="NZ_JMIY01000002.1"/>
</dbReference>
<reference evidence="2 3" key="1">
    <citation type="journal article" date="2013" name="Nature">
        <title>Anaerobic oxidation of methane coupled to nitrate reduction in a novel archaeal lineage.</title>
        <authorList>
            <person name="Haroon M.F."/>
            <person name="Hu S."/>
            <person name="Shi Y."/>
            <person name="Imelfort M."/>
            <person name="Keller J."/>
            <person name="Hugenholtz P."/>
            <person name="Yuan Z."/>
            <person name="Tyson G.W."/>
        </authorList>
    </citation>
    <scope>NUCLEOTIDE SEQUENCE [LARGE SCALE GENOMIC DNA]</scope>
    <source>
        <strain evidence="2 3">ANME-2d</strain>
    </source>
</reference>
<keyword evidence="1" id="KW-0812">Transmembrane</keyword>
<name>A0A062V7U2_9EURY</name>
<dbReference type="AlphaFoldDB" id="A0A062V7U2"/>
<evidence type="ECO:0000313" key="3">
    <source>
        <dbReference type="Proteomes" id="UP000027153"/>
    </source>
</evidence>
<feature type="transmembrane region" description="Helical" evidence="1">
    <location>
        <begin position="12"/>
        <end position="30"/>
    </location>
</feature>
<evidence type="ECO:0000256" key="1">
    <source>
        <dbReference type="SAM" id="Phobius"/>
    </source>
</evidence>
<evidence type="ECO:0000313" key="2">
    <source>
        <dbReference type="EMBL" id="KCZ72648.1"/>
    </source>
</evidence>
<gene>
    <name evidence="2" type="ORF">ANME2D_01079</name>
</gene>
<comment type="caution">
    <text evidence="2">The sequence shown here is derived from an EMBL/GenBank/DDBJ whole genome shotgun (WGS) entry which is preliminary data.</text>
</comment>
<keyword evidence="1" id="KW-1133">Transmembrane helix</keyword>
<organism evidence="2 3">
    <name type="scientific">Candidatus Methanoperedens nitratireducens</name>
    <dbReference type="NCBI Taxonomy" id="1392998"/>
    <lineage>
        <taxon>Archaea</taxon>
        <taxon>Methanobacteriati</taxon>
        <taxon>Methanobacteriota</taxon>
        <taxon>Stenosarchaea group</taxon>
        <taxon>Methanomicrobia</taxon>
        <taxon>Methanosarcinales</taxon>
        <taxon>ANME-2 cluster</taxon>
        <taxon>Candidatus Methanoperedentaceae</taxon>
        <taxon>Candidatus Methanoperedens</taxon>
    </lineage>
</organism>